<evidence type="ECO:0000313" key="3">
    <source>
        <dbReference type="Proteomes" id="UP000527355"/>
    </source>
</evidence>
<dbReference type="Proteomes" id="UP000527355">
    <property type="component" value="Unassembled WGS sequence"/>
</dbReference>
<dbReference type="InterPro" id="IPR013783">
    <property type="entry name" value="Ig-like_fold"/>
</dbReference>
<dbReference type="AlphaFoldDB" id="A0A7J7QW45"/>
<evidence type="ECO:0000256" key="1">
    <source>
        <dbReference type="SAM" id="MobiDB-lite"/>
    </source>
</evidence>
<feature type="region of interest" description="Disordered" evidence="1">
    <location>
        <begin position="413"/>
        <end position="455"/>
    </location>
</feature>
<keyword evidence="2" id="KW-0966">Cell projection</keyword>
<dbReference type="VEuPathDB" id="HostDB:GeneID_118655610"/>
<gene>
    <name evidence="2" type="ORF">mMyoMyo1_002730</name>
</gene>
<protein>
    <submittedName>
        <fullName evidence="2">Cilia and flagella associated protein 74</fullName>
    </submittedName>
</protein>
<sequence>MSLLRMHSRERPSRASASRAAPPPQKQQEIKISSEEYQVARATLARTFQGRFDKIVVPCVVASGDIQDRKGTEPLSFRCGALAWAGVAGQRSLSLFCSDPGPGPVDQGQGQGVGPGLGSDWGPGHRAFRRPACLPSPHNTLFLELWCPAVAPSIIVTSDKGHTISNFGDVAVGHRSIKKVNIQNISSEDLAVDFSVLNPNGPFHLLNPISKLPAGDTQDLVLSFSPHESSLAQETLDIITKRGTLTLTLLGTGVASMITCSIAGDVLNMGYVIARESVSSTFKLQNNSSLPIKFSVRLASLSGSRHEELQQLPRFLTARAKRTEVVGTQNHSGQSVFSVVPVSGVMDPGASQDFTVTFSPDHESLYFSDRLQVLLFDKKVSHDFLLRGAAREHMMFVEGGDPLDVPVESLTTIPAASSERREGEPPRAPPPAGGPAPRRRAPPRPPTGSSIPEPEELRPILVTLDYVQLDTDTPAPPATRELQVGCIRTTQLSAKKTVEFSLDSLAALQHKGFSIEPAKGSVERGQTRTLSISWAPPADFDPDHPLMASALLQLRGDVKETYKVFFVAQVLAGP</sequence>
<evidence type="ECO:0000313" key="2">
    <source>
        <dbReference type="EMBL" id="KAF6268128.1"/>
    </source>
</evidence>
<proteinExistence type="predicted"/>
<feature type="region of interest" description="Disordered" evidence="1">
    <location>
        <begin position="1"/>
        <end position="30"/>
    </location>
</feature>
<organism evidence="2 3">
    <name type="scientific">Myotis myotis</name>
    <name type="common">Greater mouse-eared bat</name>
    <name type="synonym">Vespertilio myotis</name>
    <dbReference type="NCBI Taxonomy" id="51298"/>
    <lineage>
        <taxon>Eukaryota</taxon>
        <taxon>Metazoa</taxon>
        <taxon>Chordata</taxon>
        <taxon>Craniata</taxon>
        <taxon>Vertebrata</taxon>
        <taxon>Euteleostomi</taxon>
        <taxon>Mammalia</taxon>
        <taxon>Eutheria</taxon>
        <taxon>Laurasiatheria</taxon>
        <taxon>Chiroptera</taxon>
        <taxon>Yangochiroptera</taxon>
        <taxon>Vespertilionidae</taxon>
        <taxon>Myotis</taxon>
    </lineage>
</organism>
<dbReference type="PANTHER" id="PTHR22538:SF0">
    <property type="entry name" value="CILIA- AND FLAGELLA-ASSOCIATED PROTEIN 74"/>
    <property type="match status" value="1"/>
</dbReference>
<keyword evidence="2" id="KW-0282">Flagellum</keyword>
<dbReference type="EMBL" id="JABWUV010000048">
    <property type="protein sequence ID" value="KAF6268128.1"/>
    <property type="molecule type" value="Genomic_DNA"/>
</dbReference>
<accession>A0A7J7QW45</accession>
<dbReference type="Gene3D" id="2.60.40.10">
    <property type="entry name" value="Immunoglobulins"/>
    <property type="match status" value="2"/>
</dbReference>
<name>A0A7J7QW45_MYOMY</name>
<comment type="caution">
    <text evidence="2">The sequence shown here is derived from an EMBL/GenBank/DDBJ whole genome shotgun (WGS) entry which is preliminary data.</text>
</comment>
<keyword evidence="3" id="KW-1185">Reference proteome</keyword>
<dbReference type="PANTHER" id="PTHR22538">
    <property type="entry name" value="CILIA- AND FLAGELLA-ASSOCIATED PROTEIN 74"/>
    <property type="match status" value="1"/>
</dbReference>
<keyword evidence="2" id="KW-0969">Cilium</keyword>
<reference evidence="2 3" key="1">
    <citation type="journal article" date="2020" name="Nature">
        <title>Six reference-quality genomes reveal evolution of bat adaptations.</title>
        <authorList>
            <person name="Jebb D."/>
            <person name="Huang Z."/>
            <person name="Pippel M."/>
            <person name="Hughes G.M."/>
            <person name="Lavrichenko K."/>
            <person name="Devanna P."/>
            <person name="Winkler S."/>
            <person name="Jermiin L.S."/>
            <person name="Skirmuntt E.C."/>
            <person name="Katzourakis A."/>
            <person name="Burkitt-Gray L."/>
            <person name="Ray D.A."/>
            <person name="Sullivan K.A.M."/>
            <person name="Roscito J.G."/>
            <person name="Kirilenko B.M."/>
            <person name="Davalos L.M."/>
            <person name="Corthals A.P."/>
            <person name="Power M.L."/>
            <person name="Jones G."/>
            <person name="Ransome R.D."/>
            <person name="Dechmann D.K.N."/>
            <person name="Locatelli A.G."/>
            <person name="Puechmaille S.J."/>
            <person name="Fedrigo O."/>
            <person name="Jarvis E.D."/>
            <person name="Hiller M."/>
            <person name="Vernes S.C."/>
            <person name="Myers E.W."/>
            <person name="Teeling E.C."/>
        </authorList>
    </citation>
    <scope>NUCLEOTIDE SEQUENCE [LARGE SCALE GENOMIC DNA]</scope>
    <source>
        <strain evidence="2">MMyoMyo1</strain>
        <tissue evidence="2">Flight muscle</tissue>
    </source>
</reference>